<comment type="caution">
    <text evidence="1">The sequence shown here is derived from an EMBL/GenBank/DDBJ whole genome shotgun (WGS) entry which is preliminary data.</text>
</comment>
<dbReference type="Proteomes" id="UP000318720">
    <property type="component" value="Unassembled WGS sequence"/>
</dbReference>
<proteinExistence type="predicted"/>
<dbReference type="GeneID" id="301701491"/>
<dbReference type="AlphaFoldDB" id="A0A540PQ09"/>
<reference evidence="1 2" key="1">
    <citation type="submission" date="2019-03" db="EMBL/GenBank/DDBJ databases">
        <title>Comparative genomic analyses of the sweetpotato soil rot pathogen, Streptomyces ipomoeae.</title>
        <authorList>
            <person name="Ruschel Soares N."/>
            <person name="Badger J.H."/>
            <person name="Huguet-Tapia J.C."/>
            <person name="Clark C.A."/>
            <person name="Pettis G.S."/>
        </authorList>
    </citation>
    <scope>NUCLEOTIDE SEQUENCE [LARGE SCALE GENOMIC DNA]</scope>
    <source>
        <strain evidence="1 2">88-35</strain>
    </source>
</reference>
<accession>A0A540PQ09</accession>
<dbReference type="RefSeq" id="WP_048820290.1">
    <property type="nucleotide sequence ID" value="NZ_CP182305.1"/>
</dbReference>
<protein>
    <submittedName>
        <fullName evidence="1">Uncharacterized protein</fullName>
    </submittedName>
</protein>
<evidence type="ECO:0000313" key="1">
    <source>
        <dbReference type="EMBL" id="TQE18820.1"/>
    </source>
</evidence>
<evidence type="ECO:0000313" key="2">
    <source>
        <dbReference type="Proteomes" id="UP000318720"/>
    </source>
</evidence>
<organism evidence="1 2">
    <name type="scientific">Streptomyces ipomoeae</name>
    <dbReference type="NCBI Taxonomy" id="103232"/>
    <lineage>
        <taxon>Bacteria</taxon>
        <taxon>Bacillati</taxon>
        <taxon>Actinomycetota</taxon>
        <taxon>Actinomycetes</taxon>
        <taxon>Kitasatosporales</taxon>
        <taxon>Streptomycetaceae</taxon>
        <taxon>Streptomyces</taxon>
    </lineage>
</organism>
<name>A0A540PQ09_9ACTN</name>
<sequence length="84" mass="9316">MSPKTTASDRGRARGRREWGEVLTPGRVTFGVLALLGLVFIFENTRHTEIRLLIPEVTMPLWMALLGTGVIGALCGVYFTKRRG</sequence>
<dbReference type="EMBL" id="SPAZ01000323">
    <property type="protein sequence ID" value="TQE18820.1"/>
    <property type="molecule type" value="Genomic_DNA"/>
</dbReference>
<gene>
    <name evidence="1" type="ORF">Sipo8835_40105</name>
</gene>